<evidence type="ECO:0000313" key="1">
    <source>
        <dbReference type="EMBL" id="MFD1300011.1"/>
    </source>
</evidence>
<keyword evidence="2" id="KW-1185">Reference proteome</keyword>
<sequence length="71" mass="8145">MTHSIYVRKIVEGSETSWKTLAHAIQTRTEAVLLARRLASSYPESGANPFKRVFWFRDRTGLHEICAAPER</sequence>
<accession>A0ABW3WTR0</accession>
<dbReference type="Proteomes" id="UP001597176">
    <property type="component" value="Unassembled WGS sequence"/>
</dbReference>
<name>A0ABW3WTR0_9HYPH</name>
<proteinExistence type="predicted"/>
<protein>
    <submittedName>
        <fullName evidence="1">Uncharacterized protein</fullName>
    </submittedName>
</protein>
<reference evidence="2" key="1">
    <citation type="journal article" date="2019" name="Int. J. Syst. Evol. Microbiol.">
        <title>The Global Catalogue of Microorganisms (GCM) 10K type strain sequencing project: providing services to taxonomists for standard genome sequencing and annotation.</title>
        <authorList>
            <consortium name="The Broad Institute Genomics Platform"/>
            <consortium name="The Broad Institute Genome Sequencing Center for Infectious Disease"/>
            <person name="Wu L."/>
            <person name="Ma J."/>
        </authorList>
    </citation>
    <scope>NUCLEOTIDE SEQUENCE [LARGE SCALE GENOMIC DNA]</scope>
    <source>
        <strain evidence="2">CCUG 56108</strain>
    </source>
</reference>
<gene>
    <name evidence="1" type="ORF">ACFQ4G_00225</name>
</gene>
<evidence type="ECO:0000313" key="2">
    <source>
        <dbReference type="Proteomes" id="UP001597176"/>
    </source>
</evidence>
<dbReference type="EMBL" id="JBHTND010000001">
    <property type="protein sequence ID" value="MFD1300011.1"/>
    <property type="molecule type" value="Genomic_DNA"/>
</dbReference>
<dbReference type="RefSeq" id="WP_238207918.1">
    <property type="nucleotide sequence ID" value="NZ_JBHTND010000001.1"/>
</dbReference>
<organism evidence="1 2">
    <name type="scientific">Methylobacterium marchantiae</name>
    <dbReference type="NCBI Taxonomy" id="600331"/>
    <lineage>
        <taxon>Bacteria</taxon>
        <taxon>Pseudomonadati</taxon>
        <taxon>Pseudomonadota</taxon>
        <taxon>Alphaproteobacteria</taxon>
        <taxon>Hyphomicrobiales</taxon>
        <taxon>Methylobacteriaceae</taxon>
        <taxon>Methylobacterium</taxon>
    </lineage>
</organism>
<comment type="caution">
    <text evidence="1">The sequence shown here is derived from an EMBL/GenBank/DDBJ whole genome shotgun (WGS) entry which is preliminary data.</text>
</comment>